<evidence type="ECO:0000313" key="6">
    <source>
        <dbReference type="Proteomes" id="UP000811899"/>
    </source>
</evidence>
<dbReference type="AlphaFoldDB" id="A0AAW4L1D7"/>
<dbReference type="EMBL" id="JAHCVJ010000002">
    <property type="protein sequence ID" value="MBT0663977.1"/>
    <property type="molecule type" value="Genomic_DNA"/>
</dbReference>
<feature type="region of interest" description="Disordered" evidence="3">
    <location>
        <begin position="191"/>
        <end position="218"/>
    </location>
</feature>
<gene>
    <name evidence="5" type="ORF">KI809_06650</name>
</gene>
<evidence type="ECO:0000256" key="2">
    <source>
        <dbReference type="PROSITE-ProRule" id="PRU00169"/>
    </source>
</evidence>
<name>A0AAW4L1D7_9BACT</name>
<organism evidence="5 6">
    <name type="scientific">Geoanaerobacter pelophilus</name>
    <dbReference type="NCBI Taxonomy" id="60036"/>
    <lineage>
        <taxon>Bacteria</taxon>
        <taxon>Pseudomonadati</taxon>
        <taxon>Thermodesulfobacteriota</taxon>
        <taxon>Desulfuromonadia</taxon>
        <taxon>Geobacterales</taxon>
        <taxon>Geobacteraceae</taxon>
        <taxon>Geoanaerobacter</taxon>
    </lineage>
</organism>
<dbReference type="SUPFAM" id="SSF52172">
    <property type="entry name" value="CheY-like"/>
    <property type="match status" value="1"/>
</dbReference>
<proteinExistence type="predicted"/>
<feature type="compositionally biased region" description="Low complexity" evidence="3">
    <location>
        <begin position="208"/>
        <end position="218"/>
    </location>
</feature>
<dbReference type="RefSeq" id="WP_214170749.1">
    <property type="nucleotide sequence ID" value="NZ_JAHCVJ010000002.1"/>
</dbReference>
<evidence type="ECO:0000256" key="3">
    <source>
        <dbReference type="SAM" id="MobiDB-lite"/>
    </source>
</evidence>
<evidence type="ECO:0000256" key="1">
    <source>
        <dbReference type="ARBA" id="ARBA00022500"/>
    </source>
</evidence>
<dbReference type="GO" id="GO:0006935">
    <property type="term" value="P:chemotaxis"/>
    <property type="evidence" value="ECO:0007669"/>
    <property type="project" value="UniProtKB-KW"/>
</dbReference>
<dbReference type="InterPro" id="IPR001789">
    <property type="entry name" value="Sig_transdc_resp-reg_receiver"/>
</dbReference>
<feature type="domain" description="Response regulatory" evidence="4">
    <location>
        <begin position="227"/>
        <end position="343"/>
    </location>
</feature>
<protein>
    <submittedName>
        <fullName evidence="5">Response regulator</fullName>
    </submittedName>
</protein>
<accession>A0AAW4L1D7</accession>
<dbReference type="Pfam" id="PF00072">
    <property type="entry name" value="Response_reg"/>
    <property type="match status" value="1"/>
</dbReference>
<dbReference type="SMART" id="SM00448">
    <property type="entry name" value="REC"/>
    <property type="match status" value="1"/>
</dbReference>
<comment type="caution">
    <text evidence="2">Lacks conserved residue(s) required for the propagation of feature annotation.</text>
</comment>
<dbReference type="InterPro" id="IPR028976">
    <property type="entry name" value="CheC-like_sf"/>
</dbReference>
<reference evidence="5 6" key="1">
    <citation type="submission" date="2021-05" db="EMBL/GenBank/DDBJ databases">
        <title>The draft genome of Geobacter pelophilus DSM 12255.</title>
        <authorList>
            <person name="Xu Z."/>
            <person name="Masuda Y."/>
            <person name="Itoh H."/>
            <person name="Senoo K."/>
        </authorList>
    </citation>
    <scope>NUCLEOTIDE SEQUENCE [LARGE SCALE GENOMIC DNA]</scope>
    <source>
        <strain evidence="5 6">DSM 12255</strain>
    </source>
</reference>
<keyword evidence="6" id="KW-1185">Reference proteome</keyword>
<dbReference type="GO" id="GO:0000160">
    <property type="term" value="P:phosphorelay signal transduction system"/>
    <property type="evidence" value="ECO:0007669"/>
    <property type="project" value="InterPro"/>
</dbReference>
<comment type="caution">
    <text evidence="5">The sequence shown here is derived from an EMBL/GenBank/DDBJ whole genome shotgun (WGS) entry which is preliminary data.</text>
</comment>
<dbReference type="Proteomes" id="UP000811899">
    <property type="component" value="Unassembled WGS sequence"/>
</dbReference>
<dbReference type="InterPro" id="IPR011006">
    <property type="entry name" value="CheY-like_superfamily"/>
</dbReference>
<sequence>MKQLKLKDMMDAALTQTGEESSMLLGQQLNIDESDTVSTNKVTYFSDMDDAIFVANVEAREEYNGQFYMIFSLRDAILLSGLLLGIPPARVNEKRRLAIMEPDDIDAFGEIMNQIIGSFNSVFKPSLPQKIHLKLNAPKKFIPGVDEMSDDEPIPTGDYVLFRAQLNMEGLEMDRLNILVPLELAHQIEPPAAEPEPESEAVSDDQPSATESAGASAAGADVAGGATILLLEDDEQLREIVKQSLSAAGLCVVAASLKADIREICAQSNARVAVVGVADTEDRELALCIKLNAMNQDSPLPIIMCAPQWTRSGVLKALKYGARDIVLKPYDADELVSKVNRFLKAA</sequence>
<dbReference type="SUPFAM" id="SSF103039">
    <property type="entry name" value="CheC-like"/>
    <property type="match status" value="1"/>
</dbReference>
<dbReference type="Gene3D" id="3.40.1550.10">
    <property type="entry name" value="CheC-like"/>
    <property type="match status" value="1"/>
</dbReference>
<evidence type="ECO:0000259" key="4">
    <source>
        <dbReference type="PROSITE" id="PS50110"/>
    </source>
</evidence>
<keyword evidence="1" id="KW-0145">Chemotaxis</keyword>
<dbReference type="Gene3D" id="3.40.50.2300">
    <property type="match status" value="1"/>
</dbReference>
<evidence type="ECO:0000313" key="5">
    <source>
        <dbReference type="EMBL" id="MBT0663977.1"/>
    </source>
</evidence>
<dbReference type="PROSITE" id="PS50110">
    <property type="entry name" value="RESPONSE_REGULATORY"/>
    <property type="match status" value="1"/>
</dbReference>